<evidence type="ECO:0000256" key="1">
    <source>
        <dbReference type="SAM" id="MobiDB-lite"/>
    </source>
</evidence>
<organism evidence="4 5">
    <name type="scientific">Chionoecetes opilio</name>
    <name type="common">Atlantic snow crab</name>
    <name type="synonym">Cancer opilio</name>
    <dbReference type="NCBI Taxonomy" id="41210"/>
    <lineage>
        <taxon>Eukaryota</taxon>
        <taxon>Metazoa</taxon>
        <taxon>Ecdysozoa</taxon>
        <taxon>Arthropoda</taxon>
        <taxon>Crustacea</taxon>
        <taxon>Multicrustacea</taxon>
        <taxon>Malacostraca</taxon>
        <taxon>Eumalacostraca</taxon>
        <taxon>Eucarida</taxon>
        <taxon>Decapoda</taxon>
        <taxon>Pleocyemata</taxon>
        <taxon>Brachyura</taxon>
        <taxon>Eubrachyura</taxon>
        <taxon>Majoidea</taxon>
        <taxon>Majidae</taxon>
        <taxon>Chionoecetes</taxon>
    </lineage>
</organism>
<evidence type="ECO:0000256" key="2">
    <source>
        <dbReference type="SAM" id="Phobius"/>
    </source>
</evidence>
<dbReference type="GO" id="GO:0048731">
    <property type="term" value="P:system development"/>
    <property type="evidence" value="ECO:0007669"/>
    <property type="project" value="UniProtKB-ARBA"/>
</dbReference>
<gene>
    <name evidence="4" type="primary">Epb41l2</name>
    <name evidence="4" type="ORF">GWK47_018580</name>
</gene>
<feature type="transmembrane region" description="Helical" evidence="2">
    <location>
        <begin position="148"/>
        <end position="172"/>
    </location>
</feature>
<dbReference type="InterPro" id="IPR029071">
    <property type="entry name" value="Ubiquitin-like_domsf"/>
</dbReference>
<dbReference type="Gene3D" id="1.20.80.60">
    <property type="match status" value="1"/>
</dbReference>
<evidence type="ECO:0000259" key="3">
    <source>
        <dbReference type="PROSITE" id="PS50057"/>
    </source>
</evidence>
<reference evidence="4" key="1">
    <citation type="submission" date="2020-07" db="EMBL/GenBank/DDBJ databases">
        <title>The High-quality genome of the commercially important snow crab, Chionoecetes opilio.</title>
        <authorList>
            <person name="Jeong J.-H."/>
            <person name="Ryu S."/>
        </authorList>
    </citation>
    <scope>NUCLEOTIDE SEQUENCE</scope>
    <source>
        <strain evidence="4">MADBK_172401_WGS</strain>
        <tissue evidence="4">Digestive gland</tissue>
    </source>
</reference>
<keyword evidence="2" id="KW-0812">Transmembrane</keyword>
<dbReference type="GO" id="GO:0031032">
    <property type="term" value="P:actomyosin structure organization"/>
    <property type="evidence" value="ECO:0007669"/>
    <property type="project" value="TreeGrafter"/>
</dbReference>
<dbReference type="Gene3D" id="3.10.20.90">
    <property type="entry name" value="Phosphatidylinositol 3-kinase Catalytic Subunit, Chain A, domain 1"/>
    <property type="match status" value="1"/>
</dbReference>
<name>A0A8J5CJB9_CHIOP</name>
<dbReference type="Proteomes" id="UP000770661">
    <property type="component" value="Unassembled WGS sequence"/>
</dbReference>
<dbReference type="PROSITE" id="PS00660">
    <property type="entry name" value="FERM_1"/>
    <property type="match status" value="1"/>
</dbReference>
<feature type="transmembrane region" description="Helical" evidence="2">
    <location>
        <begin position="193"/>
        <end position="212"/>
    </location>
</feature>
<dbReference type="GO" id="GO:0005856">
    <property type="term" value="C:cytoskeleton"/>
    <property type="evidence" value="ECO:0007669"/>
    <property type="project" value="TreeGrafter"/>
</dbReference>
<comment type="caution">
    <text evidence="4">The sequence shown here is derived from an EMBL/GenBank/DDBJ whole genome shotgun (WGS) entry which is preliminary data.</text>
</comment>
<dbReference type="PANTHER" id="PTHR23280">
    <property type="entry name" value="4.1 G PROTEIN"/>
    <property type="match status" value="1"/>
</dbReference>
<dbReference type="PROSITE" id="PS50057">
    <property type="entry name" value="FERM_3"/>
    <property type="match status" value="1"/>
</dbReference>
<dbReference type="SUPFAM" id="SSF54236">
    <property type="entry name" value="Ubiquitin-like"/>
    <property type="match status" value="1"/>
</dbReference>
<evidence type="ECO:0000313" key="4">
    <source>
        <dbReference type="EMBL" id="KAG0712384.1"/>
    </source>
</evidence>
<keyword evidence="5" id="KW-1185">Reference proteome</keyword>
<dbReference type="Pfam" id="PF09379">
    <property type="entry name" value="FERM_N"/>
    <property type="match status" value="1"/>
</dbReference>
<feature type="region of interest" description="Disordered" evidence="1">
    <location>
        <begin position="1"/>
        <end position="35"/>
    </location>
</feature>
<dbReference type="OrthoDB" id="6235974at2759"/>
<accession>A0A8J5CJB9</accession>
<dbReference type="InterPro" id="IPR000299">
    <property type="entry name" value="FERM_domain"/>
</dbReference>
<feature type="domain" description="FERM" evidence="3">
    <location>
        <begin position="41"/>
        <end position="319"/>
    </location>
</feature>
<dbReference type="EMBL" id="JACEEZ010022463">
    <property type="protein sequence ID" value="KAG0712384.1"/>
    <property type="molecule type" value="Genomic_DNA"/>
</dbReference>
<feature type="transmembrane region" description="Helical" evidence="2">
    <location>
        <begin position="247"/>
        <end position="269"/>
    </location>
</feature>
<sequence>MPEGKISKEEEEEGGGGGENGVSKKKGGGGGGGGGRRGKMVLAKITLLDGAECEVVVEKKSKGQDVINAIAEKMNLLEKDYFGLCYYEAGEIAWICPEKKVSKQIKHRPWCFNFRVKFYPPDPSQLAEDITRYQLCLQRYSRVIQSGLVFHGLVFTRSLVSRSLVFSGLLVFQRLVFSVRSCSAVSSCSALRSSVVSAVFVFSCLLVFTSALVRSSRVQRSLVFSGLVFSVPLVFRERSLVFSGLSCVRAVSVFTGLLVVTGLVVFSAVPSCSASLVSAVSSCSAVLVFTRGDEVLEEMLEDKEEMAEEMRFARGDVRG</sequence>
<feature type="transmembrane region" description="Helical" evidence="2">
    <location>
        <begin position="218"/>
        <end position="235"/>
    </location>
</feature>
<dbReference type="SMART" id="SM00295">
    <property type="entry name" value="B41"/>
    <property type="match status" value="1"/>
</dbReference>
<dbReference type="InterPro" id="IPR019749">
    <property type="entry name" value="Band_41_domain"/>
</dbReference>
<dbReference type="GO" id="GO:0009887">
    <property type="term" value="P:animal organ morphogenesis"/>
    <property type="evidence" value="ECO:0007669"/>
    <property type="project" value="UniProtKB-ARBA"/>
</dbReference>
<keyword evidence="2" id="KW-0472">Membrane</keyword>
<dbReference type="PANTHER" id="PTHR23280:SF21">
    <property type="entry name" value="PROTEIN 4.1 HOMOLOG"/>
    <property type="match status" value="1"/>
</dbReference>
<proteinExistence type="predicted"/>
<dbReference type="InterPro" id="IPR018979">
    <property type="entry name" value="FERM_N"/>
</dbReference>
<protein>
    <submittedName>
        <fullName evidence="4">Band 4.1-like protein 2</fullName>
    </submittedName>
</protein>
<keyword evidence="2" id="KW-1133">Transmembrane helix</keyword>
<dbReference type="GO" id="GO:0005886">
    <property type="term" value="C:plasma membrane"/>
    <property type="evidence" value="ECO:0007669"/>
    <property type="project" value="TreeGrafter"/>
</dbReference>
<evidence type="ECO:0000313" key="5">
    <source>
        <dbReference type="Proteomes" id="UP000770661"/>
    </source>
</evidence>
<dbReference type="InterPro" id="IPR019747">
    <property type="entry name" value="FERM_CS"/>
</dbReference>
<dbReference type="AlphaFoldDB" id="A0A8J5CJB9"/>